<organism evidence="3 4">
    <name type="scientific">Apatococcus fuscideae</name>
    <dbReference type="NCBI Taxonomy" id="2026836"/>
    <lineage>
        <taxon>Eukaryota</taxon>
        <taxon>Viridiplantae</taxon>
        <taxon>Chlorophyta</taxon>
        <taxon>core chlorophytes</taxon>
        <taxon>Trebouxiophyceae</taxon>
        <taxon>Chlorellales</taxon>
        <taxon>Chlorellaceae</taxon>
        <taxon>Apatococcus</taxon>
    </lineage>
</organism>
<reference evidence="3 4" key="1">
    <citation type="journal article" date="2024" name="Nat. Commun.">
        <title>Phylogenomics reveals the evolutionary origins of lichenization in chlorophyte algae.</title>
        <authorList>
            <person name="Puginier C."/>
            <person name="Libourel C."/>
            <person name="Otte J."/>
            <person name="Skaloud P."/>
            <person name="Haon M."/>
            <person name="Grisel S."/>
            <person name="Petersen M."/>
            <person name="Berrin J.G."/>
            <person name="Delaux P.M."/>
            <person name="Dal Grande F."/>
            <person name="Keller J."/>
        </authorList>
    </citation>
    <scope>NUCLEOTIDE SEQUENCE [LARGE SCALE GENOMIC DNA]</scope>
    <source>
        <strain evidence="3 4">SAG 2523</strain>
    </source>
</reference>
<comment type="caution">
    <text evidence="3">The sequence shown here is derived from an EMBL/GenBank/DDBJ whole genome shotgun (WGS) entry which is preliminary data.</text>
</comment>
<dbReference type="PANTHER" id="PTHR12832">
    <property type="entry name" value="TESTIS-SPECIFIC PROTEIN PBS13 T-COMPLEX 11"/>
    <property type="match status" value="1"/>
</dbReference>
<feature type="region of interest" description="Disordered" evidence="2">
    <location>
        <begin position="323"/>
        <end position="353"/>
    </location>
</feature>
<sequence>MASEGKQNPAVVEIDARAVGLVSPLPQQVRARWDSWQADGLSSSVRREVSLDEIQSRLQAAEAKRAEIQAWVMSKARRRGGKRKELSDNTEQRAQRIEEKLAIAEAKRQSTLDAVRLKAAASLSRMQEAENRLAERQAQLAQRIEDSLAAADVRRAARQEAELARLMAAHAQVLERLAQAQEKQDNQRSALNQRLEQADGQRESHLAAVAAHAAQNVARVKEVAILMRERAAADSEDRRVALQERLDRATQQRAESVAAMSAAQPSMRSAERFLQRQAYIISGLRRKVSSRKVQRYWRVFAQNRQTTRALAIQFVATGVTSLQLPAPDEDDVDDLPDGAEQAPPQPQPASEARPAVAVMGVRTGLMDASGQVQSEVPKDAFESFAEAMQAPATLRAAQALLRRLETRAAMRQATGLSDISGMLRRLFPKTARSGQTLERYPPRVFLCAFMIINHPRVVFNTRGEREQILADAAKDMIAVFEALLALLLEPGSSSRAVTRPSSARSTPQASPAASPARPAPLQPSATTHSRPPTGLTPRTLSFSTDQAPPTAAGNPPKAAPHPPMGIGAAVAAADAGRGLSPLVGSDSLSGSGPSFMTLLTRFDQAWVSYLEQFVAWKFADVASLQSELIRIAVEMESSMLGKVGPDGKRSDRVRTSADLQAVVEQVQHDHRLLRERLQRLGGTAAIARLEAALTAARASATAEQAAAAEAASMADSASSPSSSPARSSPYGSPMRSPYGSPARAGLHPQSRGGSATQSPQRGGAQGVEQEQAALARGNEGLMWELMYDLDWQLPAEEAEVAWRDASGATNVMQEGRMDPTDLPPSEIATAVQRHIKRIADQAFWDAVEGTLRGSGPDGGPSLAPAQQVANLLADLGADLAASLPEGARRHVQELTSQLDRERLLDALTQSQAHGMAGVNTTALFGLLETMARMLRDMGSAAREADSNLVHAELRSRLGLAVSQGDGPGIAAATCRALRVLAAQLRLLKLDSANWQLRQLARGLADGAGVRYAREKFVAGYSIPASPAPLAEMASKLPHCRAWLALTSGQLPQLELSLQPLLTFLSSHPNATPDPTQNNGIPINLRAGRGRVGVSAGSEAAAGPKPAATLLAPVQPRSWRGVVRLGLVGLVSGETPVGPSNAPETLGLDLARLHAAQNSFQQLIVLAACLLLIQQASRQPTSNSPGHAAPATLDEAKQRLVAVLADPHMRLPDLSSEAARLAGQGGSGEADAAMQSGLSRMLTRSGGAFKALAAGVACTLQLHLLSGPWNVASDSTLQAAASGALARCGAGSLKAEVARLAQDLGQIAAISEAVHVDIYERLSADML</sequence>
<keyword evidence="4" id="KW-1185">Reference proteome</keyword>
<evidence type="ECO:0000256" key="2">
    <source>
        <dbReference type="SAM" id="MobiDB-lite"/>
    </source>
</evidence>
<feature type="compositionally biased region" description="Low complexity" evidence="2">
    <location>
        <begin position="711"/>
        <end position="729"/>
    </location>
</feature>
<dbReference type="GO" id="GO:0007165">
    <property type="term" value="P:signal transduction"/>
    <property type="evidence" value="ECO:0007669"/>
    <property type="project" value="TreeGrafter"/>
</dbReference>
<dbReference type="EMBL" id="JALJOV010000499">
    <property type="protein sequence ID" value="KAK9863233.1"/>
    <property type="molecule type" value="Genomic_DNA"/>
</dbReference>
<feature type="compositionally biased region" description="Acidic residues" evidence="2">
    <location>
        <begin position="327"/>
        <end position="337"/>
    </location>
</feature>
<dbReference type="Pfam" id="PF05794">
    <property type="entry name" value="Tcp11"/>
    <property type="match status" value="1"/>
</dbReference>
<evidence type="ECO:0000313" key="4">
    <source>
        <dbReference type="Proteomes" id="UP001485043"/>
    </source>
</evidence>
<dbReference type="Proteomes" id="UP001485043">
    <property type="component" value="Unassembled WGS sequence"/>
</dbReference>
<accession>A0AAW1T3G4</accession>
<comment type="similarity">
    <text evidence="1">Belongs to the TCP11 family.</text>
</comment>
<proteinExistence type="inferred from homology"/>
<evidence type="ECO:0000313" key="3">
    <source>
        <dbReference type="EMBL" id="KAK9863233.1"/>
    </source>
</evidence>
<protein>
    <submittedName>
        <fullName evidence="3">Uncharacterized protein</fullName>
    </submittedName>
</protein>
<dbReference type="PANTHER" id="PTHR12832:SF11">
    <property type="entry name" value="LD23868P"/>
    <property type="match status" value="1"/>
</dbReference>
<gene>
    <name evidence="3" type="ORF">WJX84_005713</name>
</gene>
<name>A0AAW1T3G4_9CHLO</name>
<feature type="region of interest" description="Disordered" evidence="2">
    <location>
        <begin position="179"/>
        <end position="199"/>
    </location>
</feature>
<feature type="compositionally biased region" description="Polar residues" evidence="2">
    <location>
        <begin position="526"/>
        <end position="547"/>
    </location>
</feature>
<evidence type="ECO:0000256" key="1">
    <source>
        <dbReference type="ARBA" id="ARBA00010954"/>
    </source>
</evidence>
<feature type="region of interest" description="Disordered" evidence="2">
    <location>
        <begin position="494"/>
        <end position="565"/>
    </location>
</feature>
<feature type="compositionally biased region" description="Polar residues" evidence="2">
    <location>
        <begin position="751"/>
        <end position="760"/>
    </location>
</feature>
<feature type="region of interest" description="Disordered" evidence="2">
    <location>
        <begin position="711"/>
        <end position="770"/>
    </location>
</feature>
<feature type="compositionally biased region" description="Low complexity" evidence="2">
    <location>
        <begin position="499"/>
        <end position="516"/>
    </location>
</feature>
<dbReference type="InterPro" id="IPR008862">
    <property type="entry name" value="Tcp11"/>
</dbReference>